<sequence length="198" mass="21756">MLLGGGVYQLPVTRKGDSRGIVNPDRLLDFQNLNFFDAETKRWYSQKTTGSPPLGRMGHCIAGARTWSKAGGLERYSSNYTAAPTPASPNPTTTSTSSLSLPGFVWFRANERSNGVHSHGTCAVMGNRQFIIIGGQNEKDGWLGIWQTQDPLPLGLGTCIFDMTALEWKSNGGYDAEVVERWYRDGGLDKVEWDSSFG</sequence>
<reference evidence="1" key="1">
    <citation type="journal article" date="2023" name="Mol. Phylogenet. Evol.">
        <title>Genome-scale phylogeny and comparative genomics of the fungal order Sordariales.</title>
        <authorList>
            <person name="Hensen N."/>
            <person name="Bonometti L."/>
            <person name="Westerberg I."/>
            <person name="Brannstrom I.O."/>
            <person name="Guillou S."/>
            <person name="Cros-Aarteil S."/>
            <person name="Calhoun S."/>
            <person name="Haridas S."/>
            <person name="Kuo A."/>
            <person name="Mondo S."/>
            <person name="Pangilinan J."/>
            <person name="Riley R."/>
            <person name="LaButti K."/>
            <person name="Andreopoulos B."/>
            <person name="Lipzen A."/>
            <person name="Chen C."/>
            <person name="Yan M."/>
            <person name="Daum C."/>
            <person name="Ng V."/>
            <person name="Clum A."/>
            <person name="Steindorff A."/>
            <person name="Ohm R.A."/>
            <person name="Martin F."/>
            <person name="Silar P."/>
            <person name="Natvig D.O."/>
            <person name="Lalanne C."/>
            <person name="Gautier V."/>
            <person name="Ament-Velasquez S.L."/>
            <person name="Kruys A."/>
            <person name="Hutchinson M.I."/>
            <person name="Powell A.J."/>
            <person name="Barry K."/>
            <person name="Miller A.N."/>
            <person name="Grigoriev I.V."/>
            <person name="Debuchy R."/>
            <person name="Gladieux P."/>
            <person name="Hiltunen Thoren M."/>
            <person name="Johannesson H."/>
        </authorList>
    </citation>
    <scope>NUCLEOTIDE SEQUENCE</scope>
    <source>
        <strain evidence="1">FGSC 1904</strain>
    </source>
</reference>
<name>A0AAE0PGJ0_SORBR</name>
<dbReference type="AlphaFoldDB" id="A0AAE0PGJ0"/>
<accession>A0AAE0PGJ0</accession>
<evidence type="ECO:0000313" key="1">
    <source>
        <dbReference type="EMBL" id="KAK3399568.1"/>
    </source>
</evidence>
<keyword evidence="2" id="KW-1185">Reference proteome</keyword>
<dbReference type="Proteomes" id="UP001281003">
    <property type="component" value="Unassembled WGS sequence"/>
</dbReference>
<gene>
    <name evidence="1" type="ORF">B0T20DRAFT_165394</name>
</gene>
<proteinExistence type="predicted"/>
<protein>
    <submittedName>
        <fullName evidence="1">Uncharacterized protein</fullName>
    </submittedName>
</protein>
<reference evidence="1" key="2">
    <citation type="submission" date="2023-07" db="EMBL/GenBank/DDBJ databases">
        <authorList>
            <consortium name="Lawrence Berkeley National Laboratory"/>
            <person name="Haridas S."/>
            <person name="Hensen N."/>
            <person name="Bonometti L."/>
            <person name="Westerberg I."/>
            <person name="Brannstrom I.O."/>
            <person name="Guillou S."/>
            <person name="Cros-Aarteil S."/>
            <person name="Calhoun S."/>
            <person name="Kuo A."/>
            <person name="Mondo S."/>
            <person name="Pangilinan J."/>
            <person name="Riley R."/>
            <person name="LaButti K."/>
            <person name="Andreopoulos B."/>
            <person name="Lipzen A."/>
            <person name="Chen C."/>
            <person name="Yanf M."/>
            <person name="Daum C."/>
            <person name="Ng V."/>
            <person name="Clum A."/>
            <person name="Steindorff A."/>
            <person name="Ohm R."/>
            <person name="Martin F."/>
            <person name="Silar P."/>
            <person name="Natvig D."/>
            <person name="Lalanne C."/>
            <person name="Gautier V."/>
            <person name="Ament-velasquez S.L."/>
            <person name="Kruys A."/>
            <person name="Hutchinson M.I."/>
            <person name="Powell A.J."/>
            <person name="Barry K."/>
            <person name="Miller A.N."/>
            <person name="Grigoriev I.V."/>
            <person name="Debuchy R."/>
            <person name="Gladieux P."/>
            <person name="Thoren M.H."/>
            <person name="Johannesson H."/>
        </authorList>
    </citation>
    <scope>NUCLEOTIDE SEQUENCE</scope>
    <source>
        <strain evidence="1">FGSC 1904</strain>
    </source>
</reference>
<dbReference type="EMBL" id="JAUTDP010000004">
    <property type="protein sequence ID" value="KAK3399568.1"/>
    <property type="molecule type" value="Genomic_DNA"/>
</dbReference>
<comment type="caution">
    <text evidence="1">The sequence shown here is derived from an EMBL/GenBank/DDBJ whole genome shotgun (WGS) entry which is preliminary data.</text>
</comment>
<organism evidence="1 2">
    <name type="scientific">Sordaria brevicollis</name>
    <dbReference type="NCBI Taxonomy" id="83679"/>
    <lineage>
        <taxon>Eukaryota</taxon>
        <taxon>Fungi</taxon>
        <taxon>Dikarya</taxon>
        <taxon>Ascomycota</taxon>
        <taxon>Pezizomycotina</taxon>
        <taxon>Sordariomycetes</taxon>
        <taxon>Sordariomycetidae</taxon>
        <taxon>Sordariales</taxon>
        <taxon>Sordariaceae</taxon>
        <taxon>Sordaria</taxon>
    </lineage>
</organism>
<dbReference type="SUPFAM" id="SSF50965">
    <property type="entry name" value="Galactose oxidase, central domain"/>
    <property type="match status" value="1"/>
</dbReference>
<dbReference type="InterPro" id="IPR011043">
    <property type="entry name" value="Gal_Oxase/kelch_b-propeller"/>
</dbReference>
<evidence type="ECO:0000313" key="2">
    <source>
        <dbReference type="Proteomes" id="UP001281003"/>
    </source>
</evidence>